<accession>A0A6A4ST63</accession>
<organism evidence="2 3">
    <name type="scientific">Scophthalmus maximus</name>
    <name type="common">Turbot</name>
    <name type="synonym">Psetta maxima</name>
    <dbReference type="NCBI Taxonomy" id="52904"/>
    <lineage>
        <taxon>Eukaryota</taxon>
        <taxon>Metazoa</taxon>
        <taxon>Chordata</taxon>
        <taxon>Craniata</taxon>
        <taxon>Vertebrata</taxon>
        <taxon>Euteleostomi</taxon>
        <taxon>Actinopterygii</taxon>
        <taxon>Neopterygii</taxon>
        <taxon>Teleostei</taxon>
        <taxon>Neoteleostei</taxon>
        <taxon>Acanthomorphata</taxon>
        <taxon>Carangaria</taxon>
        <taxon>Pleuronectiformes</taxon>
        <taxon>Pleuronectoidei</taxon>
        <taxon>Scophthalmidae</taxon>
        <taxon>Scophthalmus</taxon>
    </lineage>
</organism>
<feature type="compositionally biased region" description="Polar residues" evidence="1">
    <location>
        <begin position="76"/>
        <end position="91"/>
    </location>
</feature>
<dbReference type="AlphaFoldDB" id="A0A6A4ST63"/>
<proteinExistence type="predicted"/>
<reference evidence="2 3" key="1">
    <citation type="submission" date="2019-06" db="EMBL/GenBank/DDBJ databases">
        <title>Draft genomes of female and male turbot (Scophthalmus maximus).</title>
        <authorList>
            <person name="Xu H."/>
            <person name="Xu X.-W."/>
            <person name="Shao C."/>
            <person name="Chen S."/>
        </authorList>
    </citation>
    <scope>NUCLEOTIDE SEQUENCE [LARGE SCALE GENOMIC DNA]</scope>
    <source>
        <strain evidence="2">Ysfricsl-2016a</strain>
        <tissue evidence="2">Blood</tissue>
    </source>
</reference>
<dbReference type="EMBL" id="VEVO01000012">
    <property type="protein sequence ID" value="KAF0034221.1"/>
    <property type="molecule type" value="Genomic_DNA"/>
</dbReference>
<dbReference type="Proteomes" id="UP000438429">
    <property type="component" value="Unassembled WGS sequence"/>
</dbReference>
<evidence type="ECO:0000256" key="1">
    <source>
        <dbReference type="SAM" id="MobiDB-lite"/>
    </source>
</evidence>
<comment type="caution">
    <text evidence="2">The sequence shown here is derived from an EMBL/GenBank/DDBJ whole genome shotgun (WGS) entry which is preliminary data.</text>
</comment>
<feature type="compositionally biased region" description="Basic and acidic residues" evidence="1">
    <location>
        <begin position="141"/>
        <end position="151"/>
    </location>
</feature>
<feature type="region of interest" description="Disordered" evidence="1">
    <location>
        <begin position="130"/>
        <end position="151"/>
    </location>
</feature>
<evidence type="ECO:0000313" key="2">
    <source>
        <dbReference type="EMBL" id="KAF0034221.1"/>
    </source>
</evidence>
<feature type="region of interest" description="Disordered" evidence="1">
    <location>
        <begin position="69"/>
        <end position="115"/>
    </location>
</feature>
<name>A0A6A4ST63_SCOMX</name>
<evidence type="ECO:0000313" key="3">
    <source>
        <dbReference type="Proteomes" id="UP000438429"/>
    </source>
</evidence>
<protein>
    <submittedName>
        <fullName evidence="2">Uncharacterized protein</fullName>
    </submittedName>
</protein>
<gene>
    <name evidence="2" type="ORF">F2P81_014287</name>
</gene>
<sequence length="151" mass="16921">MEDFFSEGIVLRGVNQVKRVKQETHHRNYLINYYLTGPLKLFKQEAGGSGNSYEKCIGKARPKFKPFLNPDLEPSQGVNSATKSQSVNRKNGTFRGGKNPICARQGAGQKVDESPTQKCFAEESVSVRGHVTNTRQSVRQCRRESETKKDA</sequence>